<dbReference type="SUPFAM" id="SSF81296">
    <property type="entry name" value="E set domains"/>
    <property type="match status" value="1"/>
</dbReference>
<comment type="similarity">
    <text evidence="3 14">Belongs to the glycosyl hydrolase 13 family.</text>
</comment>
<gene>
    <name evidence="18" type="ORF">HK17_00305</name>
</gene>
<dbReference type="GO" id="GO:0005992">
    <property type="term" value="P:trehalose biosynthetic process"/>
    <property type="evidence" value="ECO:0007669"/>
    <property type="project" value="UniProtKB-UniRule"/>
</dbReference>
<name>A0A252AYU2_9PROT</name>
<protein>
    <recommendedName>
        <fullName evidence="5 13">Malto-oligosyltrehalose trehalohydrolase</fullName>
        <shortName evidence="14">MTHase</shortName>
        <ecNumber evidence="4 13">3.2.1.141</ecNumber>
    </recommendedName>
    <alternativeName>
        <fullName evidence="11 14">4-alpha-D-((1-&gt;4)-alpha-D-glucano)trehalose trehalohydrolase</fullName>
    </alternativeName>
    <alternativeName>
        <fullName evidence="10 14">Maltooligosyl trehalose trehalohydrolase</fullName>
    </alternativeName>
</protein>
<dbReference type="Gene3D" id="1.10.10.760">
    <property type="entry name" value="E-set domains of sugar-utilizing enzymes"/>
    <property type="match status" value="1"/>
</dbReference>
<feature type="domain" description="Glycosyl hydrolase family 13 catalytic" evidence="17">
    <location>
        <begin position="114"/>
        <end position="456"/>
    </location>
</feature>
<dbReference type="GO" id="GO:0005737">
    <property type="term" value="C:cytoplasm"/>
    <property type="evidence" value="ECO:0007669"/>
    <property type="project" value="UniProtKB-SubCell"/>
</dbReference>
<evidence type="ECO:0000256" key="16">
    <source>
        <dbReference type="PIRSR" id="PIRSR006337-3"/>
    </source>
</evidence>
<reference evidence="19" key="1">
    <citation type="submission" date="2014-06" db="EMBL/GenBank/DDBJ databases">
        <authorList>
            <person name="Winans N.J."/>
            <person name="Newell P.D."/>
            <person name="Douglas A.E."/>
        </authorList>
    </citation>
    <scope>NUCLEOTIDE SEQUENCE [LARGE SCALE GENOMIC DNA]</scope>
</reference>
<feature type="active site" description="Proton donor" evidence="15">
    <location>
        <position position="292"/>
    </location>
</feature>
<dbReference type="Proteomes" id="UP000194641">
    <property type="component" value="Unassembled WGS sequence"/>
</dbReference>
<dbReference type="InterPro" id="IPR017853">
    <property type="entry name" value="GH"/>
</dbReference>
<evidence type="ECO:0000313" key="18">
    <source>
        <dbReference type="EMBL" id="OUI97085.1"/>
    </source>
</evidence>
<dbReference type="InterPro" id="IPR044901">
    <property type="entry name" value="Trehalose_TreZ_E-set_sf"/>
</dbReference>
<evidence type="ECO:0000256" key="10">
    <source>
        <dbReference type="ARBA" id="ARBA00032057"/>
    </source>
</evidence>
<dbReference type="InterPro" id="IPR014756">
    <property type="entry name" value="Ig_E-set"/>
</dbReference>
<comment type="subcellular location">
    <subcellularLocation>
        <location evidence="1 15">Cytoplasm</location>
    </subcellularLocation>
</comment>
<evidence type="ECO:0000256" key="13">
    <source>
        <dbReference type="NCBIfam" id="TIGR02402"/>
    </source>
</evidence>
<accession>A0A252AYU2</accession>
<evidence type="ECO:0000313" key="19">
    <source>
        <dbReference type="Proteomes" id="UP000194641"/>
    </source>
</evidence>
<comment type="pathway">
    <text evidence="2 14">Glycan biosynthesis; trehalose biosynthesis.</text>
</comment>
<keyword evidence="7 14" id="KW-0378">Hydrolase</keyword>
<organism evidence="18 19">
    <name type="scientific">Acetobacter indonesiensis</name>
    <dbReference type="NCBI Taxonomy" id="104101"/>
    <lineage>
        <taxon>Bacteria</taxon>
        <taxon>Pseudomonadati</taxon>
        <taxon>Pseudomonadota</taxon>
        <taxon>Alphaproteobacteria</taxon>
        <taxon>Acetobacterales</taxon>
        <taxon>Acetobacteraceae</taxon>
        <taxon>Acetobacter</taxon>
    </lineage>
</organism>
<dbReference type="PANTHER" id="PTHR43651">
    <property type="entry name" value="1,4-ALPHA-GLUCAN-BRANCHING ENZYME"/>
    <property type="match status" value="1"/>
</dbReference>
<comment type="caution">
    <text evidence="18">The sequence shown here is derived from an EMBL/GenBank/DDBJ whole genome shotgun (WGS) entry which is preliminary data.</text>
</comment>
<evidence type="ECO:0000256" key="12">
    <source>
        <dbReference type="ARBA" id="ARBA00034013"/>
    </source>
</evidence>
<dbReference type="PANTHER" id="PTHR43651:SF11">
    <property type="entry name" value="MALTO-OLIGOSYLTREHALOSE TREHALOHYDROLASE"/>
    <property type="match status" value="1"/>
</dbReference>
<evidence type="ECO:0000256" key="1">
    <source>
        <dbReference type="ARBA" id="ARBA00004496"/>
    </source>
</evidence>
<keyword evidence="8" id="KW-0119">Carbohydrate metabolism</keyword>
<dbReference type="CDD" id="cd02853">
    <property type="entry name" value="E_set_MTHase_like_N"/>
    <property type="match status" value="1"/>
</dbReference>
<evidence type="ECO:0000256" key="11">
    <source>
        <dbReference type="ARBA" id="ARBA00033284"/>
    </source>
</evidence>
<dbReference type="Gene3D" id="3.20.20.80">
    <property type="entry name" value="Glycosidases"/>
    <property type="match status" value="1"/>
</dbReference>
<evidence type="ECO:0000256" key="4">
    <source>
        <dbReference type="ARBA" id="ARBA00012268"/>
    </source>
</evidence>
<feature type="site" description="Transition state stabilizer" evidence="16">
    <location>
        <position position="382"/>
    </location>
</feature>
<dbReference type="EC" id="3.2.1.141" evidence="4 13"/>
<dbReference type="SMART" id="SM00642">
    <property type="entry name" value="Aamy"/>
    <property type="match status" value="1"/>
</dbReference>
<evidence type="ECO:0000256" key="6">
    <source>
        <dbReference type="ARBA" id="ARBA00022490"/>
    </source>
</evidence>
<evidence type="ECO:0000256" key="2">
    <source>
        <dbReference type="ARBA" id="ARBA00005199"/>
    </source>
</evidence>
<dbReference type="InterPro" id="IPR012768">
    <property type="entry name" value="Trehalose_TreZ"/>
</dbReference>
<dbReference type="InterPro" id="IPR013783">
    <property type="entry name" value="Ig-like_fold"/>
</dbReference>
<proteinExistence type="inferred from homology"/>
<evidence type="ECO:0000256" key="5">
    <source>
        <dbReference type="ARBA" id="ARBA00015938"/>
    </source>
</evidence>
<dbReference type="PIRSF" id="PIRSF006337">
    <property type="entry name" value="Trehalose_TreZ"/>
    <property type="match status" value="1"/>
</dbReference>
<evidence type="ECO:0000256" key="8">
    <source>
        <dbReference type="ARBA" id="ARBA00023277"/>
    </source>
</evidence>
<feature type="active site" description="Nucleophile" evidence="15">
    <location>
        <position position="259"/>
    </location>
</feature>
<dbReference type="EMBL" id="JOPA01000001">
    <property type="protein sequence ID" value="OUI97085.1"/>
    <property type="molecule type" value="Genomic_DNA"/>
</dbReference>
<evidence type="ECO:0000256" key="7">
    <source>
        <dbReference type="ARBA" id="ARBA00022801"/>
    </source>
</evidence>
<dbReference type="CDD" id="cd11325">
    <property type="entry name" value="AmyAc_GTHase"/>
    <property type="match status" value="1"/>
</dbReference>
<sequence length="592" mass="67491">MTQSAYSPPTWGAWHTQDGLTRFRIWAPHYTELHIKLNEAPPVQLDKTGCGWHEISLQCAPGSRYVYQTPHGDFLPDPASAFQPEDVHGPSEVIDHNSYSWRALHWRGRPWEETVIYELHVGAAGGYEAIIQQLDQLAELGVTALELMPLAEFPGNRNWGYDGVFPYAPESSYGTPDDLKRLIDAAHGRRIMVFLDVVYNHFGPEGNILSQYIPEFFRTDRQTPWGQAIDFTLPSVQDYFVDNALYWLNVYKFDGLRLDAVHAIFPQSWLRSLKDKIRAQCSPERYIHLILENENNDADLLREVYSAQWNDDAHNALHVLLTGESEGYYQNFLNDPTASLVKSLEQGFVYQGEKMPSTGRERGQVSSDLSPTSFIFFLQNHDQIGNRAFGDRLTSLVDENQLSVARSLLFLCPHIPMIFMGDEWGTKTPFLYFVSHSEELNKIVREGRRKEMASFKSFNNIAEADKIPDPGSPNTFQMSCINWKEKREKPYTELYEQTRELLSVRAEHICPRLAGCKALSSHIWGIGAFSVSWKMGDDRILELLVNFTNSSIELKSGYQGIVLYRSNTSLHDVNTRIPPSTLIATLREGAET</sequence>
<dbReference type="Gene3D" id="2.60.40.10">
    <property type="entry name" value="Immunoglobulins"/>
    <property type="match status" value="1"/>
</dbReference>
<evidence type="ECO:0000259" key="17">
    <source>
        <dbReference type="SMART" id="SM00642"/>
    </source>
</evidence>
<dbReference type="InterPro" id="IPR006047">
    <property type="entry name" value="GH13_cat_dom"/>
</dbReference>
<comment type="catalytic activity">
    <reaction evidence="12 14">
        <text>hydrolysis of (1-&gt;4)-alpha-D-glucosidic linkage in 4-alpha-D-[(1-&gt;4)-alpha-D-glucanosyl]n trehalose to yield trehalose and (1-&gt;4)-alpha-D-glucan.</text>
        <dbReference type="EC" id="3.2.1.141"/>
    </reaction>
</comment>
<keyword evidence="9 14" id="KW-0326">Glycosidase</keyword>
<dbReference type="SUPFAM" id="SSF51445">
    <property type="entry name" value="(Trans)glycosidases"/>
    <property type="match status" value="1"/>
</dbReference>
<dbReference type="Pfam" id="PF00128">
    <property type="entry name" value="Alpha-amylase"/>
    <property type="match status" value="1"/>
</dbReference>
<dbReference type="AlphaFoldDB" id="A0A252AYU2"/>
<dbReference type="UniPathway" id="UPA00299"/>
<keyword evidence="6" id="KW-0963">Cytoplasm</keyword>
<dbReference type="GO" id="GO:0033942">
    <property type="term" value="F:4-alpha-D-(1-&gt;4)-alpha-D-glucanotrehalose trehalohydrolase activity"/>
    <property type="evidence" value="ECO:0007669"/>
    <property type="project" value="UniProtKB-EC"/>
</dbReference>
<evidence type="ECO:0000256" key="3">
    <source>
        <dbReference type="ARBA" id="ARBA00008061"/>
    </source>
</evidence>
<dbReference type="NCBIfam" id="TIGR02402">
    <property type="entry name" value="trehalose_TreZ"/>
    <property type="match status" value="1"/>
</dbReference>
<evidence type="ECO:0000256" key="14">
    <source>
        <dbReference type="PIRNR" id="PIRNR006337"/>
    </source>
</evidence>
<evidence type="ECO:0000256" key="9">
    <source>
        <dbReference type="ARBA" id="ARBA00023295"/>
    </source>
</evidence>
<evidence type="ECO:0000256" key="15">
    <source>
        <dbReference type="PIRSR" id="PIRSR006337-1"/>
    </source>
</evidence>
<dbReference type="RefSeq" id="WP_086658514.1">
    <property type="nucleotide sequence ID" value="NZ_JBJJWX010000033.1"/>
</dbReference>